<feature type="signal peptide" evidence="1">
    <location>
        <begin position="1"/>
        <end position="20"/>
    </location>
</feature>
<accession>A0ABS2EXP3</accession>
<dbReference type="Proteomes" id="UP000703295">
    <property type="component" value="Unassembled WGS sequence"/>
</dbReference>
<name>A0ABS2EXP3_9BACE</name>
<feature type="chain" id="PRO_5046936187" description="Outer membrane protein beta-barrel domain-containing protein" evidence="1">
    <location>
        <begin position="21"/>
        <end position="179"/>
    </location>
</feature>
<evidence type="ECO:0000313" key="3">
    <source>
        <dbReference type="Proteomes" id="UP000703295"/>
    </source>
</evidence>
<evidence type="ECO:0000256" key="1">
    <source>
        <dbReference type="SAM" id="SignalP"/>
    </source>
</evidence>
<proteinExistence type="predicted"/>
<keyword evidence="3" id="KW-1185">Reference proteome</keyword>
<organism evidence="2 3">
    <name type="scientific">Bacteroides mediterraneensis</name>
    <dbReference type="NCBI Taxonomy" id="1841856"/>
    <lineage>
        <taxon>Bacteria</taxon>
        <taxon>Pseudomonadati</taxon>
        <taxon>Bacteroidota</taxon>
        <taxon>Bacteroidia</taxon>
        <taxon>Bacteroidales</taxon>
        <taxon>Bacteroidaceae</taxon>
        <taxon>Bacteroides</taxon>
    </lineage>
</organism>
<protein>
    <recommendedName>
        <fullName evidence="4">Outer membrane protein beta-barrel domain-containing protein</fullName>
    </recommendedName>
</protein>
<dbReference type="RefSeq" id="WP_204476279.1">
    <property type="nucleotide sequence ID" value="NZ_JACJJW010000029.1"/>
</dbReference>
<gene>
    <name evidence="2" type="ORF">H6A31_10535</name>
</gene>
<evidence type="ECO:0000313" key="2">
    <source>
        <dbReference type="EMBL" id="MBM6759109.1"/>
    </source>
</evidence>
<keyword evidence="1" id="KW-0732">Signal</keyword>
<evidence type="ECO:0008006" key="4">
    <source>
        <dbReference type="Google" id="ProtNLM"/>
    </source>
</evidence>
<comment type="caution">
    <text evidence="2">The sequence shown here is derived from an EMBL/GenBank/DDBJ whole genome shotgun (WGS) entry which is preliminary data.</text>
</comment>
<dbReference type="EMBL" id="JACJJW010000029">
    <property type="protein sequence ID" value="MBM6759109.1"/>
    <property type="molecule type" value="Genomic_DNA"/>
</dbReference>
<reference evidence="2 3" key="1">
    <citation type="journal article" date="2021" name="Sci. Rep.">
        <title>The distribution of antibiotic resistance genes in chicken gut microbiota commensals.</title>
        <authorList>
            <person name="Juricova H."/>
            <person name="Matiasovicova J."/>
            <person name="Kubasova T."/>
            <person name="Cejkova D."/>
            <person name="Rychlik I."/>
        </authorList>
    </citation>
    <scope>NUCLEOTIDE SEQUENCE [LARGE SCALE GENOMIC DNA]</scope>
    <source>
        <strain evidence="2 3">An801</strain>
    </source>
</reference>
<sequence>MKKIICLWMAIFSISVTVSAQKLYEDDFKKNRVAIDLGIGSAKGANGIFDLGVRYQRNFLPYLSWDAIGVKAMVGTDYFDELWTHTLLQAMTGIRGTSPCFYKNMSGYVALDAGYGYHIENDYGGVCCEFNLGLNVCKNVYVGYALNFQKANVETYVMGHTYSNDMKAKTHSLRVGFIF</sequence>